<dbReference type="PANTHER" id="PTHR45633">
    <property type="entry name" value="60 KDA HEAT SHOCK PROTEIN, MITOCHONDRIAL"/>
    <property type="match status" value="1"/>
</dbReference>
<dbReference type="InterPro" id="IPR001844">
    <property type="entry name" value="Cpn60/GroEL"/>
</dbReference>
<dbReference type="Proteomes" id="UP001481677">
    <property type="component" value="Unassembled WGS sequence"/>
</dbReference>
<evidence type="ECO:0000313" key="3">
    <source>
        <dbReference type="EMBL" id="MEM5346453.1"/>
    </source>
</evidence>
<evidence type="ECO:0000256" key="2">
    <source>
        <dbReference type="ARBA" id="ARBA00023186"/>
    </source>
</evidence>
<dbReference type="SUPFAM" id="SSF52029">
    <property type="entry name" value="GroEL apical domain-like"/>
    <property type="match status" value="1"/>
</dbReference>
<proteinExistence type="inferred from homology"/>
<name>A0ABU9RIA6_9BURK</name>
<feature type="non-terminal residue" evidence="3">
    <location>
        <position position="1"/>
    </location>
</feature>
<feature type="non-terminal residue" evidence="3">
    <location>
        <position position="84"/>
    </location>
</feature>
<keyword evidence="4" id="KW-1185">Reference proteome</keyword>
<dbReference type="EMBL" id="JAZHGA010000259">
    <property type="protein sequence ID" value="MEM5346453.1"/>
    <property type="molecule type" value="Genomic_DNA"/>
</dbReference>
<protein>
    <submittedName>
        <fullName evidence="3">Chaperonin GroEL</fullName>
    </submittedName>
</protein>
<dbReference type="Gene3D" id="3.50.7.10">
    <property type="entry name" value="GroEL"/>
    <property type="match status" value="1"/>
</dbReference>
<keyword evidence="2" id="KW-0143">Chaperone</keyword>
<accession>A0ABU9RIA6</accession>
<gene>
    <name evidence="3" type="primary">groEL</name>
    <name evidence="3" type="ORF">V4C56_43450</name>
</gene>
<reference evidence="3 4" key="1">
    <citation type="submission" date="2024-01" db="EMBL/GenBank/DDBJ databases">
        <title>The diversity of rhizobia nodulating Mimosa spp. in eleven states of Brazil covering several biomes is determined by host plant, location, and edaphic factors.</title>
        <authorList>
            <person name="Rouws L."/>
            <person name="Barauna A."/>
            <person name="Beukes C."/>
            <person name="De Faria S.M."/>
            <person name="Gross E."/>
            <person name="Dos Reis Junior F.B."/>
            <person name="Simon M."/>
            <person name="Maluk M."/>
            <person name="Odee D.W."/>
            <person name="Kenicer G."/>
            <person name="Young J.P.W."/>
            <person name="Reis V.M."/>
            <person name="Zilli J."/>
            <person name="James E.K."/>
        </authorList>
    </citation>
    <scope>NUCLEOTIDE SEQUENCE [LARGE SCALE GENOMIC DNA]</scope>
    <source>
        <strain evidence="3 4">JPY530</strain>
    </source>
</reference>
<evidence type="ECO:0000256" key="1">
    <source>
        <dbReference type="ARBA" id="ARBA00006607"/>
    </source>
</evidence>
<sequence length="84" mass="8779">QLLPILEAVMGTGKPLFVIANEIEGEALATLVVNHLRGTFKSCAIRSPGFGESRTEQLADLAALTGATVISAQTGRTVENATLQ</sequence>
<comment type="caution">
    <text evidence="3">The sequence shown here is derived from an EMBL/GenBank/DDBJ whole genome shotgun (WGS) entry which is preliminary data.</text>
</comment>
<organism evidence="3 4">
    <name type="scientific">Paraburkholderia azotifigens</name>
    <dbReference type="NCBI Taxonomy" id="2057004"/>
    <lineage>
        <taxon>Bacteria</taxon>
        <taxon>Pseudomonadati</taxon>
        <taxon>Pseudomonadota</taxon>
        <taxon>Betaproteobacteria</taxon>
        <taxon>Burkholderiales</taxon>
        <taxon>Burkholderiaceae</taxon>
        <taxon>Paraburkholderia</taxon>
    </lineage>
</organism>
<dbReference type="InterPro" id="IPR027409">
    <property type="entry name" value="GroEL-like_apical_dom_sf"/>
</dbReference>
<evidence type="ECO:0000313" key="4">
    <source>
        <dbReference type="Proteomes" id="UP001481677"/>
    </source>
</evidence>
<comment type="similarity">
    <text evidence="1">Belongs to the chaperonin (HSP60) family.</text>
</comment>